<evidence type="ECO:0000256" key="1">
    <source>
        <dbReference type="SAM" id="MobiDB-lite"/>
    </source>
</evidence>
<evidence type="ECO:0000256" key="2">
    <source>
        <dbReference type="SAM" id="SignalP"/>
    </source>
</evidence>
<sequence length="92" mass="8842">MKSNKLSLALSLGTIILAGSALTACGTSPFSAKSADTTTTAKSTNGSCGAKKDGSCGAKKDGSCGAKKDGSCGAKKEGSCGAKKDGSCGTKK</sequence>
<keyword evidence="4" id="KW-1185">Reference proteome</keyword>
<feature type="signal peptide" evidence="2">
    <location>
        <begin position="1"/>
        <end position="23"/>
    </location>
</feature>
<evidence type="ECO:0000313" key="3">
    <source>
        <dbReference type="EMBL" id="QTR50964.1"/>
    </source>
</evidence>
<dbReference type="RefSeq" id="WP_210228960.1">
    <property type="nucleotide sequence ID" value="NZ_CP072800.1"/>
</dbReference>
<evidence type="ECO:0008006" key="5">
    <source>
        <dbReference type="Google" id="ProtNLM"/>
    </source>
</evidence>
<organism evidence="3 4">
    <name type="scientific">Candidatus Thiothrix anitrata</name>
    <dbReference type="NCBI Taxonomy" id="2823902"/>
    <lineage>
        <taxon>Bacteria</taxon>
        <taxon>Pseudomonadati</taxon>
        <taxon>Pseudomonadota</taxon>
        <taxon>Gammaproteobacteria</taxon>
        <taxon>Thiotrichales</taxon>
        <taxon>Thiotrichaceae</taxon>
        <taxon>Thiothrix</taxon>
    </lineage>
</organism>
<accession>A0ABX7X506</accession>
<proteinExistence type="predicted"/>
<feature type="chain" id="PRO_5045659312" description="Low-complexity protein" evidence="2">
    <location>
        <begin position="24"/>
        <end position="92"/>
    </location>
</feature>
<feature type="compositionally biased region" description="Basic and acidic residues" evidence="1">
    <location>
        <begin position="50"/>
        <end position="86"/>
    </location>
</feature>
<gene>
    <name evidence="3" type="ORF">J8380_05210</name>
</gene>
<dbReference type="EMBL" id="CP072800">
    <property type="protein sequence ID" value="QTR50964.1"/>
    <property type="molecule type" value="Genomic_DNA"/>
</dbReference>
<reference evidence="3 4" key="1">
    <citation type="submission" date="2021-04" db="EMBL/GenBank/DDBJ databases">
        <title>Genomics, taxonomy and metabolism of representatives of sulfur bacteria of the genus Thiothrix: Thiothrix fructosivorans QT, Thiothrix unzii A1T and three new species, Thiothrix subterranea sp. nov., Thiothrix litoralis sp. nov. and 'Candidatus Thiothrix anitrata' sp. nov.</title>
        <authorList>
            <person name="Ravin N.V."/>
            <person name="Smolyakov D."/>
            <person name="Rudenko T.S."/>
            <person name="Mardanov A.V."/>
            <person name="Beletsky A.V."/>
            <person name="Markov N.D."/>
            <person name="Fomenkov A.I."/>
            <person name="Roberts R.J."/>
            <person name="Karnachuk O.V."/>
            <person name="Novikov A."/>
            <person name="Grabovich M.Y."/>
        </authorList>
    </citation>
    <scope>NUCLEOTIDE SEQUENCE [LARGE SCALE GENOMIC DNA]</scope>
    <source>
        <strain evidence="3 4">A52</strain>
    </source>
</reference>
<protein>
    <recommendedName>
        <fullName evidence="5">Low-complexity protein</fullName>
    </recommendedName>
</protein>
<feature type="region of interest" description="Disordered" evidence="1">
    <location>
        <begin position="28"/>
        <end position="92"/>
    </location>
</feature>
<evidence type="ECO:0000313" key="4">
    <source>
        <dbReference type="Proteomes" id="UP000672027"/>
    </source>
</evidence>
<feature type="compositionally biased region" description="Low complexity" evidence="1">
    <location>
        <begin position="31"/>
        <end position="44"/>
    </location>
</feature>
<dbReference type="Proteomes" id="UP000672027">
    <property type="component" value="Chromosome"/>
</dbReference>
<keyword evidence="2" id="KW-0732">Signal</keyword>
<dbReference type="PROSITE" id="PS51257">
    <property type="entry name" value="PROKAR_LIPOPROTEIN"/>
    <property type="match status" value="1"/>
</dbReference>
<name>A0ABX7X506_9GAMM</name>